<gene>
    <name evidence="3" type="ORF">SAMN05444170_1490</name>
</gene>
<organism evidence="3 4">
    <name type="scientific">Bradyrhizobium erythrophlei</name>
    <dbReference type="NCBI Taxonomy" id="1437360"/>
    <lineage>
        <taxon>Bacteria</taxon>
        <taxon>Pseudomonadati</taxon>
        <taxon>Pseudomonadota</taxon>
        <taxon>Alphaproteobacteria</taxon>
        <taxon>Hyphomicrobiales</taxon>
        <taxon>Nitrobacteraceae</taxon>
        <taxon>Bradyrhizobium</taxon>
    </lineage>
</organism>
<dbReference type="Proteomes" id="UP000184096">
    <property type="component" value="Chromosome I"/>
</dbReference>
<protein>
    <submittedName>
        <fullName evidence="3">Uncharacterized protein</fullName>
    </submittedName>
</protein>
<dbReference type="EMBL" id="LT670849">
    <property type="protein sequence ID" value="SHN69078.1"/>
    <property type="molecule type" value="Genomic_DNA"/>
</dbReference>
<reference evidence="4" key="1">
    <citation type="submission" date="2016-11" db="EMBL/GenBank/DDBJ databases">
        <authorList>
            <person name="Varghese N."/>
            <person name="Submissions S."/>
        </authorList>
    </citation>
    <scope>NUCLEOTIDE SEQUENCE [LARGE SCALE GENOMIC DNA]</scope>
    <source>
        <strain evidence="4">GAS401</strain>
    </source>
</reference>
<evidence type="ECO:0000256" key="2">
    <source>
        <dbReference type="SAM" id="SignalP"/>
    </source>
</evidence>
<keyword evidence="4" id="KW-1185">Reference proteome</keyword>
<proteinExistence type="predicted"/>
<feature type="chain" id="PRO_5012748816" evidence="2">
    <location>
        <begin position="22"/>
        <end position="72"/>
    </location>
</feature>
<feature type="signal peptide" evidence="2">
    <location>
        <begin position="1"/>
        <end position="21"/>
    </location>
</feature>
<evidence type="ECO:0000313" key="4">
    <source>
        <dbReference type="Proteomes" id="UP000184096"/>
    </source>
</evidence>
<dbReference type="AlphaFoldDB" id="A0A1M7TEL0"/>
<sequence length="72" mass="7693">MQKKLLTVLFIPLVAALTAQAAVASEHRHVRANDRAVLSEQVRNSNAYAAPGDFGGRRDYDEGAMTSGIAGH</sequence>
<evidence type="ECO:0000256" key="1">
    <source>
        <dbReference type="SAM" id="MobiDB-lite"/>
    </source>
</evidence>
<name>A0A1M7TEL0_9BRAD</name>
<accession>A0A1M7TEL0</accession>
<feature type="region of interest" description="Disordered" evidence="1">
    <location>
        <begin position="47"/>
        <end position="72"/>
    </location>
</feature>
<keyword evidence="2" id="KW-0732">Signal</keyword>
<evidence type="ECO:0000313" key="3">
    <source>
        <dbReference type="EMBL" id="SHN69078.1"/>
    </source>
</evidence>